<dbReference type="PROSITE" id="PS51891">
    <property type="entry name" value="CENP_V_GFA"/>
    <property type="match status" value="1"/>
</dbReference>
<accession>A0A371X7S8</accession>
<dbReference type="OrthoDB" id="9807246at2"/>
<dbReference type="PANTHER" id="PTHR33337:SF40">
    <property type="entry name" value="CENP-V_GFA DOMAIN-CONTAINING PROTEIN-RELATED"/>
    <property type="match status" value="1"/>
</dbReference>
<comment type="caution">
    <text evidence="6">The sequence shown here is derived from an EMBL/GenBank/DDBJ whole genome shotgun (WGS) entry which is preliminary data.</text>
</comment>
<feature type="domain" description="CENP-V/GFA" evidence="5">
    <location>
        <begin position="6"/>
        <end position="119"/>
    </location>
</feature>
<keyword evidence="3" id="KW-0862">Zinc</keyword>
<dbReference type="Pfam" id="PF04828">
    <property type="entry name" value="GFA"/>
    <property type="match status" value="1"/>
</dbReference>
<sequence length="141" mass="15468">MAARRLDAHCLCGDVKLSAEVDDLRVSVCHCDTCRRWCGGPFMALEGAREVSIAGTDRLGIYASSPTGERGFCIGCGTTLFFRTKDAAHYAVSAMACSDVDDAEMVDQIFIDSKPHWYEFANDTKKLTGLEFFALHASDEE</sequence>
<protein>
    <submittedName>
        <fullName evidence="6">GFA family protein</fullName>
    </submittedName>
</protein>
<keyword evidence="4" id="KW-0456">Lyase</keyword>
<evidence type="ECO:0000313" key="7">
    <source>
        <dbReference type="Proteomes" id="UP000264310"/>
    </source>
</evidence>
<proteinExistence type="inferred from homology"/>
<dbReference type="InterPro" id="IPR011057">
    <property type="entry name" value="Mss4-like_sf"/>
</dbReference>
<keyword evidence="2" id="KW-0479">Metal-binding</keyword>
<dbReference type="InterPro" id="IPR006913">
    <property type="entry name" value="CENP-V/GFA"/>
</dbReference>
<reference evidence="6 7" key="1">
    <citation type="submission" date="2018-08" db="EMBL/GenBank/DDBJ databases">
        <title>Fulvimarina sp. 85, whole genome shotgun sequence.</title>
        <authorList>
            <person name="Tuo L."/>
        </authorList>
    </citation>
    <scope>NUCLEOTIDE SEQUENCE [LARGE SCALE GENOMIC DNA]</scope>
    <source>
        <strain evidence="6 7">85</strain>
    </source>
</reference>
<evidence type="ECO:0000256" key="3">
    <source>
        <dbReference type="ARBA" id="ARBA00022833"/>
    </source>
</evidence>
<evidence type="ECO:0000259" key="5">
    <source>
        <dbReference type="PROSITE" id="PS51891"/>
    </source>
</evidence>
<keyword evidence="7" id="KW-1185">Reference proteome</keyword>
<dbReference type="RefSeq" id="WP_116682138.1">
    <property type="nucleotide sequence ID" value="NZ_QURL01000002.1"/>
</dbReference>
<evidence type="ECO:0000313" key="6">
    <source>
        <dbReference type="EMBL" id="RFC65241.1"/>
    </source>
</evidence>
<dbReference type="SUPFAM" id="SSF51316">
    <property type="entry name" value="Mss4-like"/>
    <property type="match status" value="1"/>
</dbReference>
<organism evidence="6 7">
    <name type="scientific">Fulvimarina endophytica</name>
    <dbReference type="NCBI Taxonomy" id="2293836"/>
    <lineage>
        <taxon>Bacteria</taxon>
        <taxon>Pseudomonadati</taxon>
        <taxon>Pseudomonadota</taxon>
        <taxon>Alphaproteobacteria</taxon>
        <taxon>Hyphomicrobiales</taxon>
        <taxon>Aurantimonadaceae</taxon>
        <taxon>Fulvimarina</taxon>
    </lineage>
</organism>
<evidence type="ECO:0000256" key="1">
    <source>
        <dbReference type="ARBA" id="ARBA00005495"/>
    </source>
</evidence>
<dbReference type="Proteomes" id="UP000264310">
    <property type="component" value="Unassembled WGS sequence"/>
</dbReference>
<dbReference type="GO" id="GO:0046872">
    <property type="term" value="F:metal ion binding"/>
    <property type="evidence" value="ECO:0007669"/>
    <property type="project" value="UniProtKB-KW"/>
</dbReference>
<dbReference type="EMBL" id="QURL01000002">
    <property type="protein sequence ID" value="RFC65241.1"/>
    <property type="molecule type" value="Genomic_DNA"/>
</dbReference>
<dbReference type="Gene3D" id="3.90.1590.10">
    <property type="entry name" value="glutathione-dependent formaldehyde- activating enzyme (gfa)"/>
    <property type="match status" value="1"/>
</dbReference>
<dbReference type="PANTHER" id="PTHR33337">
    <property type="entry name" value="GFA DOMAIN-CONTAINING PROTEIN"/>
    <property type="match status" value="1"/>
</dbReference>
<gene>
    <name evidence="6" type="ORF">DYI37_05205</name>
</gene>
<dbReference type="AlphaFoldDB" id="A0A371X7S8"/>
<name>A0A371X7S8_9HYPH</name>
<evidence type="ECO:0000256" key="4">
    <source>
        <dbReference type="ARBA" id="ARBA00023239"/>
    </source>
</evidence>
<evidence type="ECO:0000256" key="2">
    <source>
        <dbReference type="ARBA" id="ARBA00022723"/>
    </source>
</evidence>
<comment type="similarity">
    <text evidence="1">Belongs to the Gfa family.</text>
</comment>
<dbReference type="GO" id="GO:0016846">
    <property type="term" value="F:carbon-sulfur lyase activity"/>
    <property type="evidence" value="ECO:0007669"/>
    <property type="project" value="InterPro"/>
</dbReference>